<evidence type="ECO:0000313" key="2">
    <source>
        <dbReference type="EMBL" id="CAB9501693.1"/>
    </source>
</evidence>
<dbReference type="Gene3D" id="2.60.120.920">
    <property type="match status" value="1"/>
</dbReference>
<gene>
    <name evidence="2" type="ORF">SEMRO_115_G056860.1</name>
</gene>
<dbReference type="InterPro" id="IPR051481">
    <property type="entry name" value="BTB-POZ/Galectin-3-binding"/>
</dbReference>
<dbReference type="Gene3D" id="3.30.710.10">
    <property type="entry name" value="Potassium Channel Kv1.1, Chain A"/>
    <property type="match status" value="1"/>
</dbReference>
<keyword evidence="3" id="KW-1185">Reference proteome</keyword>
<protein>
    <recommendedName>
        <fullName evidence="1">BTB domain-containing protein</fullName>
    </recommendedName>
</protein>
<dbReference type="InterPro" id="IPR043136">
    <property type="entry name" value="B30.2/SPRY_sf"/>
</dbReference>
<sequence>MMTKKSWSLNTPACSFEHSFLVLLENNSFHDVTLVGNDGIKVTANRCSLSVRCDYFQKMFMGKFQESSSNNSNSNNISQEIHISNFSGSVIKSIVQYLHTSKMELLETLPSRNSKKLTPETRLECVETLVSLASAAAYFQLPSLLVLLTKKIQSCIKDSPILALPLLHATPLPLELEQLALSVIRSNAIYCLTAPAVTDLPAFAVTQILTEIKAKNRMDSSIISISHLQVFDFISLWASSSEDHSSNTALQETAKQLVSDHVDLTQIGPDVLCNKVEVSGLADRDQLYDAYKAHALASNHETNNTNNTSLQWKKSQSEEVHQERASGWTTDVVDCPPMTAGTYQWSLTLEQAEAVMVGVVSSDAPIRYDSDFSVQKGTWASYDFNMSGSNIQLLYANGVRKQQKQQQLPTISGNSTVQVTLNLDPTDADNGSLSFSVDGRRPVVILRQLREHLNNNEGGFLPGVSISGRGGRVRIHDLQQL</sequence>
<dbReference type="InterPro" id="IPR000210">
    <property type="entry name" value="BTB/POZ_dom"/>
</dbReference>
<dbReference type="InterPro" id="IPR013320">
    <property type="entry name" value="ConA-like_dom_sf"/>
</dbReference>
<dbReference type="Proteomes" id="UP001153069">
    <property type="component" value="Unassembled WGS sequence"/>
</dbReference>
<dbReference type="SMART" id="SM00225">
    <property type="entry name" value="BTB"/>
    <property type="match status" value="1"/>
</dbReference>
<dbReference type="AlphaFoldDB" id="A0A9N8DEU6"/>
<reference evidence="2" key="1">
    <citation type="submission" date="2020-06" db="EMBL/GenBank/DDBJ databases">
        <authorList>
            <consortium name="Plant Systems Biology data submission"/>
        </authorList>
    </citation>
    <scope>NUCLEOTIDE SEQUENCE</scope>
    <source>
        <strain evidence="2">D6</strain>
    </source>
</reference>
<dbReference type="PANTHER" id="PTHR24410:SF23">
    <property type="entry name" value="BTB DOMAIN-CONTAINING PROTEIN-RELATED"/>
    <property type="match status" value="1"/>
</dbReference>
<dbReference type="SUPFAM" id="SSF54695">
    <property type="entry name" value="POZ domain"/>
    <property type="match status" value="1"/>
</dbReference>
<feature type="domain" description="BTB" evidence="1">
    <location>
        <begin position="30"/>
        <end position="107"/>
    </location>
</feature>
<dbReference type="PANTHER" id="PTHR24410">
    <property type="entry name" value="HL07962P-RELATED"/>
    <property type="match status" value="1"/>
</dbReference>
<comment type="caution">
    <text evidence="2">The sequence shown here is derived from an EMBL/GenBank/DDBJ whole genome shotgun (WGS) entry which is preliminary data.</text>
</comment>
<dbReference type="EMBL" id="CAICTM010000114">
    <property type="protein sequence ID" value="CAB9501693.1"/>
    <property type="molecule type" value="Genomic_DNA"/>
</dbReference>
<dbReference type="OrthoDB" id="9979965at2759"/>
<evidence type="ECO:0000259" key="1">
    <source>
        <dbReference type="PROSITE" id="PS50097"/>
    </source>
</evidence>
<proteinExistence type="predicted"/>
<dbReference type="InterPro" id="IPR011333">
    <property type="entry name" value="SKP1/BTB/POZ_sf"/>
</dbReference>
<dbReference type="PROSITE" id="PS50097">
    <property type="entry name" value="BTB"/>
    <property type="match status" value="1"/>
</dbReference>
<accession>A0A9N8DEU6</accession>
<dbReference type="SUPFAM" id="SSF49899">
    <property type="entry name" value="Concanavalin A-like lectins/glucanases"/>
    <property type="match status" value="1"/>
</dbReference>
<name>A0A9N8DEU6_9STRA</name>
<evidence type="ECO:0000313" key="3">
    <source>
        <dbReference type="Proteomes" id="UP001153069"/>
    </source>
</evidence>
<organism evidence="2 3">
    <name type="scientific">Seminavis robusta</name>
    <dbReference type="NCBI Taxonomy" id="568900"/>
    <lineage>
        <taxon>Eukaryota</taxon>
        <taxon>Sar</taxon>
        <taxon>Stramenopiles</taxon>
        <taxon>Ochrophyta</taxon>
        <taxon>Bacillariophyta</taxon>
        <taxon>Bacillariophyceae</taxon>
        <taxon>Bacillariophycidae</taxon>
        <taxon>Naviculales</taxon>
        <taxon>Naviculaceae</taxon>
        <taxon>Seminavis</taxon>
    </lineage>
</organism>
<dbReference type="Pfam" id="PF00651">
    <property type="entry name" value="BTB"/>
    <property type="match status" value="1"/>
</dbReference>